<name>A0AAD4MXS2_9BILA</name>
<feature type="transmembrane region" description="Helical" evidence="1">
    <location>
        <begin position="234"/>
        <end position="257"/>
    </location>
</feature>
<sequence>MVGQEKCSLILYFFARANNKHSSFEPRDKVSKLHCARSLGTTSFAPLGVSVLGVLPVVSQIPHVILFSILIASAVQWRYTKLAAFAFHALSGAILLIFPSFVNSPTIIGSFDAAHYYLQRFPAAFHIGFAVFNFRNQHDKIRTEPVIHLAKAVAAALILVTKLLTAYHMFETKARGIIVSPNYLSCALLVDGTWLAVEAYRLFKQSYSVGDEIDIMVKRTQSWIEGRTSRDSQIIFWLDSAASFLYAFLTFGFPAYLIKFVTRREYNVDHYHELFEREFACHSLVPAIISLVATQFPVNHQKSYIMQRIVTQSIIFGLHFFGHFVLGIYNVSHLAPLLVSGFYISLLICIYIRVNNELQSEQASDQNGPHATTTYTVKKTTKAL</sequence>
<dbReference type="EMBL" id="JAKKPZ010000030">
    <property type="protein sequence ID" value="KAI1709509.1"/>
    <property type="molecule type" value="Genomic_DNA"/>
</dbReference>
<keyword evidence="1" id="KW-1133">Transmembrane helix</keyword>
<feature type="transmembrane region" description="Helical" evidence="1">
    <location>
        <begin position="47"/>
        <end position="70"/>
    </location>
</feature>
<evidence type="ECO:0000313" key="2">
    <source>
        <dbReference type="EMBL" id="KAI1709509.1"/>
    </source>
</evidence>
<reference evidence="2" key="1">
    <citation type="submission" date="2022-01" db="EMBL/GenBank/DDBJ databases">
        <title>Genome Sequence Resource for Two Populations of Ditylenchus destructor, the Migratory Endoparasitic Phytonematode.</title>
        <authorList>
            <person name="Zhang H."/>
            <person name="Lin R."/>
            <person name="Xie B."/>
        </authorList>
    </citation>
    <scope>NUCLEOTIDE SEQUENCE</scope>
    <source>
        <strain evidence="2">BazhouSP</strain>
    </source>
</reference>
<keyword evidence="1" id="KW-0472">Membrane</keyword>
<feature type="transmembrane region" description="Helical" evidence="1">
    <location>
        <begin position="114"/>
        <end position="134"/>
    </location>
</feature>
<protein>
    <submittedName>
        <fullName evidence="2">Uncharacterized protein</fullName>
    </submittedName>
</protein>
<comment type="caution">
    <text evidence="2">The sequence shown here is derived from an EMBL/GenBank/DDBJ whole genome shotgun (WGS) entry which is preliminary data.</text>
</comment>
<dbReference type="Proteomes" id="UP001201812">
    <property type="component" value="Unassembled WGS sequence"/>
</dbReference>
<dbReference type="AlphaFoldDB" id="A0AAD4MXS2"/>
<feature type="transmembrane region" description="Helical" evidence="1">
    <location>
        <begin position="146"/>
        <end position="170"/>
    </location>
</feature>
<feature type="transmembrane region" description="Helical" evidence="1">
    <location>
        <begin position="309"/>
        <end position="329"/>
    </location>
</feature>
<gene>
    <name evidence="2" type="ORF">DdX_11297</name>
</gene>
<evidence type="ECO:0000313" key="3">
    <source>
        <dbReference type="Proteomes" id="UP001201812"/>
    </source>
</evidence>
<keyword evidence="1" id="KW-0812">Transmembrane</keyword>
<keyword evidence="3" id="KW-1185">Reference proteome</keyword>
<evidence type="ECO:0000256" key="1">
    <source>
        <dbReference type="SAM" id="Phobius"/>
    </source>
</evidence>
<feature type="transmembrane region" description="Helical" evidence="1">
    <location>
        <begin position="335"/>
        <end position="354"/>
    </location>
</feature>
<accession>A0AAD4MXS2</accession>
<organism evidence="2 3">
    <name type="scientific">Ditylenchus destructor</name>
    <dbReference type="NCBI Taxonomy" id="166010"/>
    <lineage>
        <taxon>Eukaryota</taxon>
        <taxon>Metazoa</taxon>
        <taxon>Ecdysozoa</taxon>
        <taxon>Nematoda</taxon>
        <taxon>Chromadorea</taxon>
        <taxon>Rhabditida</taxon>
        <taxon>Tylenchina</taxon>
        <taxon>Tylenchomorpha</taxon>
        <taxon>Sphaerularioidea</taxon>
        <taxon>Anguinidae</taxon>
        <taxon>Anguininae</taxon>
        <taxon>Ditylenchus</taxon>
    </lineage>
</organism>
<feature type="transmembrane region" description="Helical" evidence="1">
    <location>
        <begin position="82"/>
        <end position="102"/>
    </location>
</feature>
<proteinExistence type="predicted"/>